<dbReference type="SUPFAM" id="SSF69318">
    <property type="entry name" value="Integrin alpha N-terminal domain"/>
    <property type="match status" value="1"/>
</dbReference>
<feature type="compositionally biased region" description="Basic and acidic residues" evidence="1">
    <location>
        <begin position="33"/>
        <end position="45"/>
    </location>
</feature>
<keyword evidence="2" id="KW-0808">Transferase</keyword>
<feature type="compositionally biased region" description="Basic residues" evidence="1">
    <location>
        <begin position="46"/>
        <end position="56"/>
    </location>
</feature>
<dbReference type="InterPro" id="IPR028994">
    <property type="entry name" value="Integrin_alpha_N"/>
</dbReference>
<dbReference type="GO" id="GO:0016301">
    <property type="term" value="F:kinase activity"/>
    <property type="evidence" value="ECO:0007669"/>
    <property type="project" value="UniProtKB-KW"/>
</dbReference>
<feature type="compositionally biased region" description="Basic residues" evidence="1">
    <location>
        <begin position="9"/>
        <end position="21"/>
    </location>
</feature>
<protein>
    <submittedName>
        <fullName evidence="2">Histidine kinase</fullName>
    </submittedName>
</protein>
<evidence type="ECO:0000313" key="2">
    <source>
        <dbReference type="EMBL" id="GCD36539.1"/>
    </source>
</evidence>
<dbReference type="Proteomes" id="UP000287830">
    <property type="component" value="Unassembled WGS sequence"/>
</dbReference>
<evidence type="ECO:0000313" key="3">
    <source>
        <dbReference type="Proteomes" id="UP000287830"/>
    </source>
</evidence>
<feature type="compositionally biased region" description="Low complexity" evidence="1">
    <location>
        <begin position="401"/>
        <end position="412"/>
    </location>
</feature>
<dbReference type="PANTHER" id="PTHR46580">
    <property type="entry name" value="SENSOR KINASE-RELATED"/>
    <property type="match status" value="1"/>
</dbReference>
<dbReference type="AlphaFoldDB" id="A0A7U9KW81"/>
<feature type="region of interest" description="Disordered" evidence="1">
    <location>
        <begin position="1"/>
        <end position="92"/>
    </location>
</feature>
<feature type="compositionally biased region" description="Low complexity" evidence="1">
    <location>
        <begin position="22"/>
        <end position="32"/>
    </location>
</feature>
<name>A0A7U9KW81_9ACTN</name>
<dbReference type="PANTHER" id="PTHR46580:SF2">
    <property type="entry name" value="MAM DOMAIN-CONTAINING PROTEIN"/>
    <property type="match status" value="1"/>
</dbReference>
<proteinExistence type="predicted"/>
<evidence type="ECO:0000256" key="1">
    <source>
        <dbReference type="SAM" id="MobiDB-lite"/>
    </source>
</evidence>
<gene>
    <name evidence="2" type="ORF">OEIGOIKO_04303</name>
</gene>
<feature type="compositionally biased region" description="Pro residues" evidence="1">
    <location>
        <begin position="429"/>
        <end position="438"/>
    </location>
</feature>
<accession>A0A7U9KW81</accession>
<feature type="region of interest" description="Disordered" evidence="1">
    <location>
        <begin position="469"/>
        <end position="490"/>
    </location>
</feature>
<dbReference type="Gene3D" id="2.130.10.130">
    <property type="entry name" value="Integrin alpha, N-terminal"/>
    <property type="match status" value="2"/>
</dbReference>
<keyword evidence="2" id="KW-0418">Kinase</keyword>
<organism evidence="2 3">
    <name type="scientific">Streptomyces chrestomyceticus JCM 4735</name>
    <dbReference type="NCBI Taxonomy" id="1306181"/>
    <lineage>
        <taxon>Bacteria</taxon>
        <taxon>Bacillati</taxon>
        <taxon>Actinomycetota</taxon>
        <taxon>Actinomycetes</taxon>
        <taxon>Kitasatosporales</taxon>
        <taxon>Streptomycetaceae</taxon>
        <taxon>Streptomyces</taxon>
    </lineage>
</organism>
<reference evidence="2 3" key="1">
    <citation type="submission" date="2018-11" db="EMBL/GenBank/DDBJ databases">
        <title>Whole genome sequence of Streptomyces chrestomyceticus NBRC 13444(T).</title>
        <authorList>
            <person name="Komaki H."/>
            <person name="Tamura T."/>
        </authorList>
    </citation>
    <scope>NUCLEOTIDE SEQUENCE [LARGE SCALE GENOMIC DNA]</scope>
    <source>
        <strain evidence="2 3">NBRC 13444</strain>
    </source>
</reference>
<sequence>MRLDGTRWTHVRTRARTRARTKTGPGTKTGATHARERPKTGAERPRPHRGPAHRLRPLGPASPDGPDRPAAHAEHPVGPAQRPVPHGTGSKVPYDFNGDGHPDLVVNDLLHRGGRAAHDDDPGIGIVYGSARGLVPGTRQLLTASRNAAPTKGVVPAAFEASAACDLDRDGFTDLVVTTDPPYDGVGRPPVPVQILFGSPRGPAAGRAVPLRIPERARDGNEWPDQPVCGDFDGDGATDLAVTASGARISYLRGPFTRRGAPRAAAPLDVPGTALAALPGPLDADRDGADDLLVRAADPGSAATSRLALGGPRGPARAGAAFPSGHALAFGRFRRGTGTDAVVATGSRLLPRYGLTGDAPPLPVRGRALHAADVTADGYTDLVVSGTDGMASGTDPASGDAASTETAPSAPTFLPGSASGLSGREARPLRPPALPGTGPPRTTVLALTDYDGDGHADLVLLTRRTPAQNAPAQDRVTIHPGTPTGPSATPQVTFSTTAFAVFFTDD</sequence>
<feature type="compositionally biased region" description="Basic and acidic residues" evidence="1">
    <location>
        <begin position="65"/>
        <end position="75"/>
    </location>
</feature>
<comment type="caution">
    <text evidence="2">The sequence shown here is derived from an EMBL/GenBank/DDBJ whole genome shotgun (WGS) entry which is preliminary data.</text>
</comment>
<dbReference type="EMBL" id="BHZC01000001">
    <property type="protein sequence ID" value="GCD36539.1"/>
    <property type="molecule type" value="Genomic_DNA"/>
</dbReference>
<feature type="region of interest" description="Disordered" evidence="1">
    <location>
        <begin position="390"/>
        <end position="442"/>
    </location>
</feature>